<evidence type="ECO:0000256" key="2">
    <source>
        <dbReference type="SAM" id="Phobius"/>
    </source>
</evidence>
<keyword evidence="2" id="KW-1133">Transmembrane helix</keyword>
<evidence type="ECO:0000256" key="1">
    <source>
        <dbReference type="PROSITE-ProRule" id="PRU00339"/>
    </source>
</evidence>
<dbReference type="PROSITE" id="PS51782">
    <property type="entry name" value="LYSM"/>
    <property type="match status" value="1"/>
</dbReference>
<dbReference type="InterPro" id="IPR011990">
    <property type="entry name" value="TPR-like_helical_dom_sf"/>
</dbReference>
<sequence length="209" mass="25015">MSVSKNIILICIVFLTVICIGCAGTQQKTWRKKYTPLIKYEPPEKYIIHTVKKGETLSEIITSYCNAYKRYIRTVIKINGIKNADRLELGQKIKIPKSWADKSIASYRSHFQRGLAFFKKKDYLEAKREFKASLRYKKDCRKCWKYIRKSERLYKDIHYRKGRNYFEKEKFSQALREWELVQRVDPNYKEVNNNIKCTKMILESRSAKK</sequence>
<organism evidence="4 5">
    <name type="scientific">Desulfonema magnum</name>
    <dbReference type="NCBI Taxonomy" id="45655"/>
    <lineage>
        <taxon>Bacteria</taxon>
        <taxon>Pseudomonadati</taxon>
        <taxon>Thermodesulfobacteriota</taxon>
        <taxon>Desulfobacteria</taxon>
        <taxon>Desulfobacterales</taxon>
        <taxon>Desulfococcaceae</taxon>
        <taxon>Desulfonema</taxon>
    </lineage>
</organism>
<keyword evidence="1" id="KW-0802">TPR repeat</keyword>
<dbReference type="Gene3D" id="3.10.350.10">
    <property type="entry name" value="LysM domain"/>
    <property type="match status" value="1"/>
</dbReference>
<evidence type="ECO:0000313" key="5">
    <source>
        <dbReference type="Proteomes" id="UP000663722"/>
    </source>
</evidence>
<gene>
    <name evidence="4" type="ORF">dnm_025310</name>
</gene>
<accession>A0A975BJN4</accession>
<name>A0A975BJN4_9BACT</name>
<dbReference type="Pfam" id="PF01476">
    <property type="entry name" value="LysM"/>
    <property type="match status" value="1"/>
</dbReference>
<dbReference type="InterPro" id="IPR018392">
    <property type="entry name" value="LysM"/>
</dbReference>
<reference evidence="4" key="1">
    <citation type="journal article" date="2021" name="Microb. Physiol.">
        <title>Proteogenomic Insights into the Physiology of Marine, Sulfate-Reducing, Filamentous Desulfonema limicola and Desulfonema magnum.</title>
        <authorList>
            <person name="Schnaars V."/>
            <person name="Wohlbrand L."/>
            <person name="Scheve S."/>
            <person name="Hinrichs C."/>
            <person name="Reinhardt R."/>
            <person name="Rabus R."/>
        </authorList>
    </citation>
    <scope>NUCLEOTIDE SEQUENCE</scope>
    <source>
        <strain evidence="4">4be13</strain>
    </source>
</reference>
<evidence type="ECO:0000313" key="4">
    <source>
        <dbReference type="EMBL" id="QTA86507.1"/>
    </source>
</evidence>
<evidence type="ECO:0000259" key="3">
    <source>
        <dbReference type="PROSITE" id="PS51782"/>
    </source>
</evidence>
<feature type="transmembrane region" description="Helical" evidence="2">
    <location>
        <begin position="6"/>
        <end position="24"/>
    </location>
</feature>
<dbReference type="SUPFAM" id="SSF48452">
    <property type="entry name" value="TPR-like"/>
    <property type="match status" value="1"/>
</dbReference>
<dbReference type="InterPro" id="IPR019734">
    <property type="entry name" value="TPR_rpt"/>
</dbReference>
<dbReference type="Proteomes" id="UP000663722">
    <property type="component" value="Chromosome"/>
</dbReference>
<feature type="repeat" description="TPR" evidence="1">
    <location>
        <begin position="155"/>
        <end position="188"/>
    </location>
</feature>
<dbReference type="InterPro" id="IPR036779">
    <property type="entry name" value="LysM_dom_sf"/>
</dbReference>
<dbReference type="AlphaFoldDB" id="A0A975BJN4"/>
<dbReference type="SMART" id="SM00028">
    <property type="entry name" value="TPR"/>
    <property type="match status" value="2"/>
</dbReference>
<proteinExistence type="predicted"/>
<dbReference type="KEGG" id="dmm:dnm_025310"/>
<protein>
    <submittedName>
        <fullName evidence="4">Lytic transglycosylase LysM domain-containing protein</fullName>
    </submittedName>
</protein>
<keyword evidence="5" id="KW-1185">Reference proteome</keyword>
<dbReference type="EMBL" id="CP061800">
    <property type="protein sequence ID" value="QTA86507.1"/>
    <property type="molecule type" value="Genomic_DNA"/>
</dbReference>
<feature type="domain" description="LysM" evidence="3">
    <location>
        <begin position="47"/>
        <end position="95"/>
    </location>
</feature>
<dbReference type="SMART" id="SM00257">
    <property type="entry name" value="LysM"/>
    <property type="match status" value="1"/>
</dbReference>
<keyword evidence="2" id="KW-0812">Transmembrane</keyword>
<dbReference type="CDD" id="cd00118">
    <property type="entry name" value="LysM"/>
    <property type="match status" value="1"/>
</dbReference>
<dbReference type="Gene3D" id="1.25.40.10">
    <property type="entry name" value="Tetratricopeptide repeat domain"/>
    <property type="match status" value="1"/>
</dbReference>
<dbReference type="PROSITE" id="PS50005">
    <property type="entry name" value="TPR"/>
    <property type="match status" value="1"/>
</dbReference>
<dbReference type="SUPFAM" id="SSF54106">
    <property type="entry name" value="LysM domain"/>
    <property type="match status" value="1"/>
</dbReference>
<keyword evidence="2" id="KW-0472">Membrane</keyword>